<organism evidence="2">
    <name type="scientific">Tanacetum cinerariifolium</name>
    <name type="common">Dalmatian daisy</name>
    <name type="synonym">Chrysanthemum cinerariifolium</name>
    <dbReference type="NCBI Taxonomy" id="118510"/>
    <lineage>
        <taxon>Eukaryota</taxon>
        <taxon>Viridiplantae</taxon>
        <taxon>Streptophyta</taxon>
        <taxon>Embryophyta</taxon>
        <taxon>Tracheophyta</taxon>
        <taxon>Spermatophyta</taxon>
        <taxon>Magnoliopsida</taxon>
        <taxon>eudicotyledons</taxon>
        <taxon>Gunneridae</taxon>
        <taxon>Pentapetalae</taxon>
        <taxon>asterids</taxon>
        <taxon>campanulids</taxon>
        <taxon>Asterales</taxon>
        <taxon>Asteraceae</taxon>
        <taxon>Asteroideae</taxon>
        <taxon>Anthemideae</taxon>
        <taxon>Anthemidinae</taxon>
        <taxon>Tanacetum</taxon>
    </lineage>
</organism>
<protein>
    <submittedName>
        <fullName evidence="2">Copia protein</fullName>
    </submittedName>
</protein>
<evidence type="ECO:0000256" key="1">
    <source>
        <dbReference type="SAM" id="MobiDB-lite"/>
    </source>
</evidence>
<reference evidence="2" key="1">
    <citation type="journal article" date="2019" name="Sci. Rep.">
        <title>Draft genome of Tanacetum cinerariifolium, the natural source of mosquito coil.</title>
        <authorList>
            <person name="Yamashiro T."/>
            <person name="Shiraishi A."/>
            <person name="Satake H."/>
            <person name="Nakayama K."/>
        </authorList>
    </citation>
    <scope>NUCLEOTIDE SEQUENCE</scope>
</reference>
<evidence type="ECO:0000313" key="2">
    <source>
        <dbReference type="EMBL" id="GEU66078.1"/>
    </source>
</evidence>
<feature type="region of interest" description="Disordered" evidence="1">
    <location>
        <begin position="85"/>
        <end position="125"/>
    </location>
</feature>
<name>A0A6L2LWN0_TANCI</name>
<comment type="caution">
    <text evidence="2">The sequence shown here is derived from an EMBL/GenBank/DDBJ whole genome shotgun (WGS) entry which is preliminary data.</text>
</comment>
<feature type="compositionally biased region" description="Basic residues" evidence="1">
    <location>
        <begin position="20"/>
        <end position="31"/>
    </location>
</feature>
<dbReference type="AlphaFoldDB" id="A0A6L2LWN0"/>
<gene>
    <name evidence="2" type="ORF">Tci_038056</name>
</gene>
<dbReference type="EMBL" id="BKCJ010005320">
    <property type="protein sequence ID" value="GEU66078.1"/>
    <property type="molecule type" value="Genomic_DNA"/>
</dbReference>
<feature type="region of interest" description="Disordered" evidence="1">
    <location>
        <begin position="13"/>
        <end position="72"/>
    </location>
</feature>
<proteinExistence type="predicted"/>
<sequence>MIDVINLESLVTPLPMFENKKKKKKKKKKKSQTMTQPKPKSQGPKASRVLVEDSDKSQSVSSGQSTHPQDIEGNTQCAVKGFHSSLDEGTRSSKPLFEGKPIDAKDLGETNNPLVSDPDHKKGKTSLKVKPYADTLILTTVADIQVLLGDYEDGLKDVSDEQMLEAREEMDEEFIQSANEETQHAHFTKTLLHNPFQQTIGLLHLTKINLNPPKIRRLMHQTLNHHYVLKLSGPLKTTGQLSKESCIEDFLATTFKQYENTYASLRNYEKIITQFKSEHATGLNRILANLQEVHNVVKEDPALNKKVLEAAEAYTKNSSNLTELLTMVKNFDFPNLKSTVETFLAAVTAQNDHLAKWAESSTLMAWSVGPWMTSFSDPDAPVLISFEINEVATEAGVDPKTLQRSKAGQEFIKIHDAEIKVHNREHMEKLKKARELKKKSMKKYRWTIISRRKPKAITNIHIHLNTKPVAITIYKGNDRRNFKTEGDSCRNWNISLPALGQVLSLTSGRKRKAQELEYEVHIPGLECNRSLPEGVQFVNNQVIEHPEKGIFFVDVFGDEAFQ</sequence>
<accession>A0A6L2LWN0</accession>